<keyword evidence="6" id="KW-1003">Cell membrane</keyword>
<dbReference type="SUPFAM" id="SSF50447">
    <property type="entry name" value="Translation proteins"/>
    <property type="match status" value="1"/>
</dbReference>
<dbReference type="GO" id="GO:0005544">
    <property type="term" value="F:calcium-dependent phospholipid binding"/>
    <property type="evidence" value="ECO:0007669"/>
    <property type="project" value="TreeGrafter"/>
</dbReference>
<evidence type="ECO:0000313" key="27">
    <source>
        <dbReference type="EMBL" id="KAJ8790715.1"/>
    </source>
</evidence>
<keyword evidence="18" id="KW-0445">Lipid transport</keyword>
<dbReference type="GO" id="GO:0005525">
    <property type="term" value="F:GTP binding"/>
    <property type="evidence" value="ECO:0007669"/>
    <property type="project" value="UniProtKB-KW"/>
</dbReference>
<dbReference type="PRINTS" id="PR00315">
    <property type="entry name" value="ELONGATNFCT"/>
</dbReference>
<evidence type="ECO:0000256" key="7">
    <source>
        <dbReference type="ARBA" id="ARBA00022481"/>
    </source>
</evidence>
<comment type="similarity">
    <text evidence="4">Belongs to the TRAFAC class translation factor GTPase superfamily. Classic translation factor GTPase family. EF-Tu/EF-1A subfamily.</text>
</comment>
<organism evidence="27 28">
    <name type="scientific">Eschrichtius robustus</name>
    <name type="common">California gray whale</name>
    <name type="synonym">Eschrichtius gibbosus</name>
    <dbReference type="NCBI Taxonomy" id="9764"/>
    <lineage>
        <taxon>Eukaryota</taxon>
        <taxon>Metazoa</taxon>
        <taxon>Chordata</taxon>
        <taxon>Craniata</taxon>
        <taxon>Vertebrata</taxon>
        <taxon>Euteleostomi</taxon>
        <taxon>Mammalia</taxon>
        <taxon>Eutheria</taxon>
        <taxon>Laurasiatheria</taxon>
        <taxon>Artiodactyla</taxon>
        <taxon>Whippomorpha</taxon>
        <taxon>Cetacea</taxon>
        <taxon>Mysticeti</taxon>
        <taxon>Eschrichtiidae</taxon>
        <taxon>Eschrichtius</taxon>
    </lineage>
</organism>
<evidence type="ECO:0000256" key="17">
    <source>
        <dbReference type="ARBA" id="ARBA00022989"/>
    </source>
</evidence>
<dbReference type="PANTHER" id="PTHR45761">
    <property type="entry name" value="EXTENDED SYNAPTOTAGMIN-LIKE PROTEIN 2, ISOFORM C"/>
    <property type="match status" value="1"/>
</dbReference>
<evidence type="ECO:0000256" key="1">
    <source>
        <dbReference type="ARBA" id="ARBA00004202"/>
    </source>
</evidence>
<comment type="subcellular location">
    <subcellularLocation>
        <location evidence="1">Cell membrane</location>
        <topology evidence="1">Peripheral membrane protein</topology>
    </subcellularLocation>
    <subcellularLocation>
        <location evidence="2">Endoplasmic reticulum membrane</location>
        <topology evidence="2">Multi-pass membrane protein</topology>
    </subcellularLocation>
</comment>
<keyword evidence="17" id="KW-1133">Transmembrane helix</keyword>
<dbReference type="InterPro" id="IPR039010">
    <property type="entry name" value="Synaptotagmin_SMP"/>
</dbReference>
<dbReference type="CDD" id="cd08391">
    <property type="entry name" value="C2A_C2C_Synaptotagmin_like"/>
    <property type="match status" value="1"/>
</dbReference>
<evidence type="ECO:0000256" key="5">
    <source>
        <dbReference type="ARBA" id="ARBA00022448"/>
    </source>
</evidence>
<dbReference type="FunFam" id="2.40.30.10:FF:000005">
    <property type="entry name" value="Elongation factor 1-alpha"/>
    <property type="match status" value="1"/>
</dbReference>
<evidence type="ECO:0000256" key="14">
    <source>
        <dbReference type="ARBA" id="ARBA00022824"/>
    </source>
</evidence>
<dbReference type="GO" id="GO:0005789">
    <property type="term" value="C:endoplasmic reticulum membrane"/>
    <property type="evidence" value="ECO:0007669"/>
    <property type="project" value="UniProtKB-SubCell"/>
</dbReference>
<dbReference type="Pfam" id="PF03144">
    <property type="entry name" value="GTP_EFTU_D2"/>
    <property type="match status" value="1"/>
</dbReference>
<dbReference type="InterPro" id="IPR031468">
    <property type="entry name" value="SMP_LBD"/>
</dbReference>
<dbReference type="GO" id="GO:0005509">
    <property type="term" value="F:calcium ion binding"/>
    <property type="evidence" value="ECO:0007669"/>
    <property type="project" value="TreeGrafter"/>
</dbReference>
<evidence type="ECO:0000256" key="3">
    <source>
        <dbReference type="ARBA" id="ARBA00005867"/>
    </source>
</evidence>
<dbReference type="CDD" id="cd01883">
    <property type="entry name" value="EF1_alpha"/>
    <property type="match status" value="1"/>
</dbReference>
<dbReference type="SMART" id="SM00239">
    <property type="entry name" value="C2"/>
    <property type="match status" value="3"/>
</dbReference>
<evidence type="ECO:0000256" key="6">
    <source>
        <dbReference type="ARBA" id="ARBA00022475"/>
    </source>
</evidence>
<dbReference type="PROSITE" id="PS50004">
    <property type="entry name" value="C2"/>
    <property type="match status" value="3"/>
</dbReference>
<feature type="domain" description="Tr-type G" evidence="25">
    <location>
        <begin position="5"/>
        <end position="242"/>
    </location>
</feature>
<dbReference type="InterPro" id="IPR009000">
    <property type="entry name" value="Transl_B-barrel_sf"/>
</dbReference>
<evidence type="ECO:0000256" key="23">
    <source>
        <dbReference type="SAM" id="MobiDB-lite"/>
    </source>
</evidence>
<dbReference type="InterPro" id="IPR037749">
    <property type="entry name" value="Ext_Synaptotagmin_C2B"/>
</dbReference>
<dbReference type="GO" id="GO:0003924">
    <property type="term" value="F:GTPase activity"/>
    <property type="evidence" value="ECO:0007669"/>
    <property type="project" value="InterPro"/>
</dbReference>
<dbReference type="PROSITE" id="PS00301">
    <property type="entry name" value="G_TR_1"/>
    <property type="match status" value="1"/>
</dbReference>
<dbReference type="SUPFAM" id="SSF50465">
    <property type="entry name" value="EF-Tu/eEF-1alpha/eIF2-gamma C-terminal domain"/>
    <property type="match status" value="1"/>
</dbReference>
<evidence type="ECO:0000256" key="4">
    <source>
        <dbReference type="ARBA" id="ARBA00007249"/>
    </source>
</evidence>
<keyword evidence="15" id="KW-0106">Calcium</keyword>
<dbReference type="InterPro" id="IPR000795">
    <property type="entry name" value="T_Tr_GTP-bd_dom"/>
</dbReference>
<feature type="domain" description="C2" evidence="24">
    <location>
        <begin position="645"/>
        <end position="762"/>
    </location>
</feature>
<dbReference type="InterPro" id="IPR035892">
    <property type="entry name" value="C2_domain_sf"/>
</dbReference>
<dbReference type="GO" id="GO:0003746">
    <property type="term" value="F:translation elongation factor activity"/>
    <property type="evidence" value="ECO:0007669"/>
    <property type="project" value="UniProtKB-KW"/>
</dbReference>
<comment type="caution">
    <text evidence="27">The sequence shown here is derived from an EMBL/GenBank/DDBJ whole genome shotgun (WGS) entry which is preliminary data.</text>
</comment>
<feature type="compositionally biased region" description="Basic and acidic residues" evidence="23">
    <location>
        <begin position="1014"/>
        <end position="1023"/>
    </location>
</feature>
<keyword evidence="21" id="KW-0472">Membrane</keyword>
<dbReference type="InterPro" id="IPR027417">
    <property type="entry name" value="P-loop_NTPase"/>
</dbReference>
<dbReference type="PROSITE" id="PS51847">
    <property type="entry name" value="SMP"/>
    <property type="match status" value="1"/>
</dbReference>
<dbReference type="GO" id="GO:0006869">
    <property type="term" value="P:lipid transport"/>
    <property type="evidence" value="ECO:0007669"/>
    <property type="project" value="UniProtKB-KW"/>
</dbReference>
<evidence type="ECO:0000256" key="15">
    <source>
        <dbReference type="ARBA" id="ARBA00022837"/>
    </source>
</evidence>
<keyword evidence="19" id="KW-0446">Lipid-binding</keyword>
<evidence type="ECO:0000256" key="22">
    <source>
        <dbReference type="ARBA" id="ARBA00069840"/>
    </source>
</evidence>
<dbReference type="Gene3D" id="2.40.30.10">
    <property type="entry name" value="Translation factors"/>
    <property type="match status" value="2"/>
</dbReference>
<dbReference type="GO" id="GO:0031210">
    <property type="term" value="F:phosphatidylcholine binding"/>
    <property type="evidence" value="ECO:0007669"/>
    <property type="project" value="TreeGrafter"/>
</dbReference>
<proteinExistence type="inferred from homology"/>
<dbReference type="FunFam" id="2.60.40.150:FF:000114">
    <property type="entry name" value="Extended synaptotagmin 3"/>
    <property type="match status" value="1"/>
</dbReference>
<keyword evidence="7" id="KW-0488">Methylation</keyword>
<dbReference type="GO" id="GO:0008429">
    <property type="term" value="F:phosphatidylethanolamine binding"/>
    <property type="evidence" value="ECO:0007669"/>
    <property type="project" value="TreeGrafter"/>
</dbReference>
<evidence type="ECO:0000256" key="16">
    <source>
        <dbReference type="ARBA" id="ARBA00022917"/>
    </source>
</evidence>
<dbReference type="CDD" id="cd03693">
    <property type="entry name" value="EF1_alpha_II"/>
    <property type="match status" value="1"/>
</dbReference>
<dbReference type="FunFam" id="2.60.40.150:FF:000025">
    <property type="entry name" value="Extended synaptotagmin 2"/>
    <property type="match status" value="1"/>
</dbReference>
<feature type="compositionally biased region" description="Low complexity" evidence="23">
    <location>
        <begin position="992"/>
        <end position="1008"/>
    </location>
</feature>
<dbReference type="FunFam" id="2.60.40.150:FF:000093">
    <property type="entry name" value="Extended synaptotagmin 3"/>
    <property type="match status" value="1"/>
</dbReference>
<dbReference type="SUPFAM" id="SSF49562">
    <property type="entry name" value="C2 domain (Calcium/lipid-binding domain, CaLB)"/>
    <property type="match status" value="3"/>
</dbReference>
<keyword evidence="13" id="KW-0251">Elongation factor</keyword>
<evidence type="ECO:0000256" key="2">
    <source>
        <dbReference type="ARBA" id="ARBA00004477"/>
    </source>
</evidence>
<dbReference type="InterPro" id="IPR037752">
    <property type="entry name" value="C2C_KIAA1228"/>
</dbReference>
<keyword evidence="5" id="KW-0813">Transport</keyword>
<keyword evidence="20" id="KW-0342">GTP-binding</keyword>
<dbReference type="AlphaFoldDB" id="A0AB34HII4"/>
<keyword evidence="10" id="KW-0479">Metal-binding</keyword>
<sequence>MGKEKTHINIVVTGHVDSEKSTTTGHLIYKRGGIDKRTIEKFEKEAAEMGKGCFKYAWVLDKLKAERERGITIDISLWKFETSKYYVTITDAPGHRDFIKNMITGTSQADCAVLIVAAGAGEFEAGISKNGQTREPALLSYILGVKQLIVGVNKMDSTGPPYSRKRYEEIVKEVSTSIQKLGYNPDTVAFVPISGWTGDNMLEPSANMPWFKGWKVTRKDGNTSGTTLLEALDCILLPTRPTDKPLRLPLQDVYKIGGIGTVPVGRLETGVLKPGLVVTFAPVNVTTEVKSVEMHHEALSEALPGDNVGFNVKSVSVKDVHRGNVADDSKNDPPMEAAGFTAQFAELKEKIDRHSGKKLEDDGPKFLKSGDAAVVDVVPGKPMCVESFSDYPPLGLFAVRDMRQTAAVGVIKAVDKAAAGAGKELAAEARSVSGRTWAPSGWLPPAWPPAAPLLRAGRLPVPRIHFPDVERVEWANKIISQIWPYLSVIMENKFREKLEPKIQEKNVHLRTFTFTKLYFGQKYPRINGIKVHTNQCNRRQVVLDLQICYIGDCEISVELQKIQAGVNGIQLQGTLRVILEPLLVDKPFVGAVTMFFLQKPHLQINWTGLTNLLDAPGINEMSDSLLEDLIAAHLVLPNRVTVPVKKGLDLTNLRFPLPCGVIRVHLLEAEKLAQKDNFLGHQGKSDPYAKVRIGLQHFQSRTIHKNLNPTWNEVFEFTVYEVPGQDLEVDLYDEDPDKDDFLGSLQICLGDVMTNRVVDEWFALKDTRSGQLHLRLEWLSLITDPEAVMEDHGSFSTAILVVFLESACNLPRNPFDYLNGEYRAKKLSRFARNKVSRDPSSYVKLSVSKKTHLSKTCPHSKDPVWSQVFSFFVHNVATEQLHLKVLDDDQERALGVLEFPLCQILPCADLTLEQRFQLDHSGLDSLISMRLVLRFLHLEERELGSPYTGPEALKKGPLLIKKAATNQGPRAPPQGEGPADLPCPPDPASDIKQASKSTTATTSATKPTLQEMGPEPKGKDRARGFCAPMGEKKSVSTIFLAVPGPHCPGPVKSPRPMKCPASLFAWPPKRLASSMSSLNSLASSCFDLTDVSLNTEDEDLRHQGLGEIQLTVRYVCLQHCLSVLINGCRNLMPCSSSGADPYVRVYLLPERRWASRKKTSVKRKTLDPLFDETFEFFVPLDEVKKRSLDVAVKNSRPLGSHRRKELGKVLIDLSKEDLNKGFSQWYELTPDGQPRS</sequence>
<dbReference type="EMBL" id="JAIQCJ010001330">
    <property type="protein sequence ID" value="KAJ8790715.1"/>
    <property type="molecule type" value="Genomic_DNA"/>
</dbReference>
<dbReference type="InterPro" id="IPR000008">
    <property type="entry name" value="C2_dom"/>
</dbReference>
<dbReference type="GO" id="GO:0005886">
    <property type="term" value="C:plasma membrane"/>
    <property type="evidence" value="ECO:0007669"/>
    <property type="project" value="UniProtKB-SubCell"/>
</dbReference>
<dbReference type="Gene3D" id="2.60.40.150">
    <property type="entry name" value="C2 domain"/>
    <property type="match status" value="3"/>
</dbReference>
<keyword evidence="14" id="KW-0256">Endoplasmic reticulum</keyword>
<dbReference type="PROSITE" id="PS51722">
    <property type="entry name" value="G_TR_2"/>
    <property type="match status" value="1"/>
</dbReference>
<dbReference type="Pfam" id="PF00168">
    <property type="entry name" value="C2"/>
    <property type="match status" value="3"/>
</dbReference>
<reference evidence="27 28" key="1">
    <citation type="submission" date="2022-11" db="EMBL/GenBank/DDBJ databases">
        <title>Whole genome sequence of Eschrichtius robustus ER-17-0199.</title>
        <authorList>
            <person name="Bruniche-Olsen A."/>
            <person name="Black A.N."/>
            <person name="Fields C.J."/>
            <person name="Walden K."/>
            <person name="Dewoody J.A."/>
        </authorList>
    </citation>
    <scope>NUCLEOTIDE SEQUENCE [LARGE SCALE GENOMIC DNA]</scope>
    <source>
        <strain evidence="27">ER-17-0199</strain>
        <tissue evidence="27">Blubber</tissue>
    </source>
</reference>
<evidence type="ECO:0000259" key="24">
    <source>
        <dbReference type="PROSITE" id="PS50004"/>
    </source>
</evidence>
<dbReference type="InterPro" id="IPR031157">
    <property type="entry name" value="G_TR_CS"/>
</dbReference>
<accession>A0AB34HII4</accession>
<feature type="region of interest" description="Disordered" evidence="23">
    <location>
        <begin position="965"/>
        <end position="1023"/>
    </location>
</feature>
<dbReference type="PRINTS" id="PR00360">
    <property type="entry name" value="C2DOMAIN"/>
</dbReference>
<dbReference type="GO" id="GO:0035091">
    <property type="term" value="F:phosphatidylinositol binding"/>
    <property type="evidence" value="ECO:0007669"/>
    <property type="project" value="TreeGrafter"/>
</dbReference>
<dbReference type="InterPro" id="IPR051634">
    <property type="entry name" value="Extended_Synaptotagmin"/>
</dbReference>
<dbReference type="GO" id="GO:0061817">
    <property type="term" value="P:endoplasmic reticulum-plasma membrane tethering"/>
    <property type="evidence" value="ECO:0007669"/>
    <property type="project" value="InterPro"/>
</dbReference>
<dbReference type="CDD" id="cd04030">
    <property type="entry name" value="C2C_KIAA1228"/>
    <property type="match status" value="1"/>
</dbReference>
<feature type="domain" description="SMP-LTD" evidence="26">
    <location>
        <begin position="468"/>
        <end position="645"/>
    </location>
</feature>
<dbReference type="InterPro" id="IPR004161">
    <property type="entry name" value="EFTu-like_2"/>
</dbReference>
<evidence type="ECO:0000259" key="25">
    <source>
        <dbReference type="PROSITE" id="PS51722"/>
    </source>
</evidence>
<dbReference type="SUPFAM" id="SSF52540">
    <property type="entry name" value="P-loop containing nucleoside triphosphate hydrolases"/>
    <property type="match status" value="1"/>
</dbReference>
<evidence type="ECO:0000256" key="11">
    <source>
        <dbReference type="ARBA" id="ARBA00022737"/>
    </source>
</evidence>
<dbReference type="FunFam" id="3.40.50.300:FF:000090">
    <property type="entry name" value="Elongation factor 1-alpha"/>
    <property type="match status" value="1"/>
</dbReference>
<evidence type="ECO:0000256" key="9">
    <source>
        <dbReference type="ARBA" id="ARBA00022692"/>
    </source>
</evidence>
<evidence type="ECO:0000256" key="18">
    <source>
        <dbReference type="ARBA" id="ARBA00023055"/>
    </source>
</evidence>
<dbReference type="Pfam" id="PF17047">
    <property type="entry name" value="SMP_LBD"/>
    <property type="match status" value="1"/>
</dbReference>
<keyword evidence="12" id="KW-0547">Nucleotide-binding</keyword>
<evidence type="ECO:0000256" key="21">
    <source>
        <dbReference type="ARBA" id="ARBA00023136"/>
    </source>
</evidence>
<dbReference type="CDD" id="cd04050">
    <property type="entry name" value="C2B_Synaptotagmin-like"/>
    <property type="match status" value="1"/>
</dbReference>
<keyword evidence="16" id="KW-0648">Protein biosynthesis</keyword>
<dbReference type="InterPro" id="IPR037733">
    <property type="entry name" value="Ext_Synaptotagmin_C2A"/>
</dbReference>
<comment type="similarity">
    <text evidence="3">Belongs to the extended synaptotagmin family.</text>
</comment>
<evidence type="ECO:0000256" key="13">
    <source>
        <dbReference type="ARBA" id="ARBA00022768"/>
    </source>
</evidence>
<evidence type="ECO:0000259" key="26">
    <source>
        <dbReference type="PROSITE" id="PS51847"/>
    </source>
</evidence>
<dbReference type="InterPro" id="IPR054696">
    <property type="entry name" value="GTP-eEF1A_C"/>
</dbReference>
<name>A0AB34HII4_ESCRO</name>
<gene>
    <name evidence="27" type="ORF">J1605_021143</name>
</gene>
<evidence type="ECO:0000256" key="12">
    <source>
        <dbReference type="ARBA" id="ARBA00022741"/>
    </source>
</evidence>
<keyword evidence="8" id="KW-0597">Phosphoprotein</keyword>
<keyword evidence="28" id="KW-1185">Reference proteome</keyword>
<dbReference type="Gene3D" id="3.40.50.300">
    <property type="entry name" value="P-loop containing nucleotide triphosphate hydrolases"/>
    <property type="match status" value="1"/>
</dbReference>
<dbReference type="FunFam" id="2.40.30.10:FF:000168">
    <property type="entry name" value="Elongation factor 1-alpha 2"/>
    <property type="match status" value="1"/>
</dbReference>
<feature type="domain" description="C2" evidence="24">
    <location>
        <begin position="780"/>
        <end position="920"/>
    </location>
</feature>
<dbReference type="PANTHER" id="PTHR45761:SF4">
    <property type="entry name" value="EXTENDED SYNAPTOTAGMIN-3"/>
    <property type="match status" value="1"/>
</dbReference>
<evidence type="ECO:0000256" key="19">
    <source>
        <dbReference type="ARBA" id="ARBA00023121"/>
    </source>
</evidence>
<dbReference type="Proteomes" id="UP001159641">
    <property type="component" value="Unassembled WGS sequence"/>
</dbReference>
<evidence type="ECO:0000256" key="8">
    <source>
        <dbReference type="ARBA" id="ARBA00022553"/>
    </source>
</evidence>
<protein>
    <recommendedName>
        <fullName evidence="22">Extended synaptotagmin-3</fullName>
    </recommendedName>
</protein>
<dbReference type="Pfam" id="PF00009">
    <property type="entry name" value="GTP_EFTU"/>
    <property type="match status" value="1"/>
</dbReference>
<dbReference type="Pfam" id="PF22594">
    <property type="entry name" value="GTP-eEF1A_C"/>
    <property type="match status" value="1"/>
</dbReference>
<evidence type="ECO:0000256" key="20">
    <source>
        <dbReference type="ARBA" id="ARBA00023134"/>
    </source>
</evidence>
<feature type="domain" description="C2" evidence="24">
    <location>
        <begin position="1104"/>
        <end position="1226"/>
    </location>
</feature>
<dbReference type="InterPro" id="IPR009001">
    <property type="entry name" value="Transl_elong_EF1A/Init_IF2_C"/>
</dbReference>
<keyword evidence="9" id="KW-0812">Transmembrane</keyword>
<evidence type="ECO:0000256" key="10">
    <source>
        <dbReference type="ARBA" id="ARBA00022723"/>
    </source>
</evidence>
<evidence type="ECO:0000313" key="28">
    <source>
        <dbReference type="Proteomes" id="UP001159641"/>
    </source>
</evidence>
<keyword evidence="11" id="KW-0677">Repeat</keyword>